<dbReference type="GO" id="GO:0006556">
    <property type="term" value="P:S-adenosylmethionine biosynthetic process"/>
    <property type="evidence" value="ECO:0007669"/>
    <property type="project" value="TreeGrafter"/>
</dbReference>
<dbReference type="AlphaFoldDB" id="C7ZAZ3"/>
<keyword evidence="1" id="KW-0812">Transmembrane</keyword>
<dbReference type="SUPFAM" id="SSF51735">
    <property type="entry name" value="NAD(P)-binding Rossmann-fold domains"/>
    <property type="match status" value="1"/>
</dbReference>
<dbReference type="GeneID" id="9670716"/>
<dbReference type="InterPro" id="IPR029903">
    <property type="entry name" value="RmlD-like-bd"/>
</dbReference>
<dbReference type="CDD" id="cd05254">
    <property type="entry name" value="dTDP_HR_like_SDR_e"/>
    <property type="match status" value="1"/>
</dbReference>
<gene>
    <name evidence="3" type="ORF">NECHADRAFT_45826</name>
</gene>
<keyword evidence="4" id="KW-1185">Reference proteome</keyword>
<accession>C7ZAZ3</accession>
<dbReference type="Pfam" id="PF04321">
    <property type="entry name" value="RmlD_sub_bind"/>
    <property type="match status" value="1"/>
</dbReference>
<keyword evidence="1" id="KW-0472">Membrane</keyword>
<name>C7ZAZ3_FUSV7</name>
<dbReference type="GO" id="GO:0048270">
    <property type="term" value="F:methionine adenosyltransferase regulator activity"/>
    <property type="evidence" value="ECO:0007669"/>
    <property type="project" value="TreeGrafter"/>
</dbReference>
<dbReference type="GO" id="GO:0048269">
    <property type="term" value="C:methionine adenosyltransferase complex"/>
    <property type="evidence" value="ECO:0007669"/>
    <property type="project" value="TreeGrafter"/>
</dbReference>
<feature type="transmembrane region" description="Helical" evidence="1">
    <location>
        <begin position="327"/>
        <end position="347"/>
    </location>
</feature>
<dbReference type="PANTHER" id="PTHR10491">
    <property type="entry name" value="DTDP-4-DEHYDRORHAMNOSE REDUCTASE"/>
    <property type="match status" value="1"/>
</dbReference>
<dbReference type="VEuPathDB" id="FungiDB:NECHADRAFT_45826"/>
<dbReference type="KEGG" id="nhe:NECHADRAFT_45826"/>
<feature type="transmembrane region" description="Helical" evidence="1">
    <location>
        <begin position="450"/>
        <end position="471"/>
    </location>
</feature>
<dbReference type="eggNOG" id="KOG0747">
    <property type="taxonomic scope" value="Eukaryota"/>
</dbReference>
<dbReference type="InterPro" id="IPR005913">
    <property type="entry name" value="dTDP_dehydrorham_reduct"/>
</dbReference>
<reference evidence="3 4" key="1">
    <citation type="journal article" date="2009" name="PLoS Genet.">
        <title>The genome of Nectria haematococca: contribution of supernumerary chromosomes to gene expansion.</title>
        <authorList>
            <person name="Coleman J.J."/>
            <person name="Rounsley S.D."/>
            <person name="Rodriguez-Carres M."/>
            <person name="Kuo A."/>
            <person name="Wasmann C.C."/>
            <person name="Grimwood J."/>
            <person name="Schmutz J."/>
            <person name="Taga M."/>
            <person name="White G.J."/>
            <person name="Zhou S."/>
            <person name="Schwartz D.C."/>
            <person name="Freitag M."/>
            <person name="Ma L.J."/>
            <person name="Danchin E.G."/>
            <person name="Henrissat B."/>
            <person name="Coutinho P.M."/>
            <person name="Nelson D.R."/>
            <person name="Straney D."/>
            <person name="Napoli C.A."/>
            <person name="Barker B.M."/>
            <person name="Gribskov M."/>
            <person name="Rep M."/>
            <person name="Kroken S."/>
            <person name="Molnar I."/>
            <person name="Rensing C."/>
            <person name="Kennell J.C."/>
            <person name="Zamora J."/>
            <person name="Farman M.L."/>
            <person name="Selker E.U."/>
            <person name="Salamov A."/>
            <person name="Shapiro H."/>
            <person name="Pangilinan J."/>
            <person name="Lindquist E."/>
            <person name="Lamers C."/>
            <person name="Grigoriev I.V."/>
            <person name="Geiser D.M."/>
            <person name="Covert S.F."/>
            <person name="Temporini E."/>
            <person name="Vanetten H.D."/>
        </authorList>
    </citation>
    <scope>NUCLEOTIDE SEQUENCE [LARGE SCALE GENOMIC DNA]</scope>
    <source>
        <strain evidence="4">ATCC MYA-4622 / CBS 123669 / FGSC 9596 / NRRL 45880 / 77-13-4</strain>
    </source>
</reference>
<dbReference type="EMBL" id="GG698914">
    <property type="protein sequence ID" value="EEU38677.1"/>
    <property type="molecule type" value="Genomic_DNA"/>
</dbReference>
<organism evidence="3 4">
    <name type="scientific">Fusarium vanettenii (strain ATCC MYA-4622 / CBS 123669 / FGSC 9596 / NRRL 45880 / 77-13-4)</name>
    <name type="common">Fusarium solani subsp. pisi</name>
    <dbReference type="NCBI Taxonomy" id="660122"/>
    <lineage>
        <taxon>Eukaryota</taxon>
        <taxon>Fungi</taxon>
        <taxon>Dikarya</taxon>
        <taxon>Ascomycota</taxon>
        <taxon>Pezizomycotina</taxon>
        <taxon>Sordariomycetes</taxon>
        <taxon>Hypocreomycetidae</taxon>
        <taxon>Hypocreales</taxon>
        <taxon>Nectriaceae</taxon>
        <taxon>Fusarium</taxon>
        <taxon>Fusarium solani species complex</taxon>
        <taxon>Fusarium vanettenii</taxon>
    </lineage>
</organism>
<evidence type="ECO:0000313" key="4">
    <source>
        <dbReference type="Proteomes" id="UP000005206"/>
    </source>
</evidence>
<dbReference type="STRING" id="660122.C7ZAZ3"/>
<feature type="transmembrane region" description="Helical" evidence="1">
    <location>
        <begin position="514"/>
        <end position="536"/>
    </location>
</feature>
<dbReference type="OMA" id="VRMENMS"/>
<evidence type="ECO:0000313" key="3">
    <source>
        <dbReference type="EMBL" id="EEU38677.1"/>
    </source>
</evidence>
<feature type="transmembrane region" description="Helical" evidence="1">
    <location>
        <begin position="483"/>
        <end position="502"/>
    </location>
</feature>
<keyword evidence="1" id="KW-1133">Transmembrane helix</keyword>
<feature type="transmembrane region" description="Helical" evidence="1">
    <location>
        <begin position="297"/>
        <end position="315"/>
    </location>
</feature>
<dbReference type="Proteomes" id="UP000005206">
    <property type="component" value="Chromosome 7"/>
</dbReference>
<dbReference type="eggNOG" id="KOG1441">
    <property type="taxonomic scope" value="Eukaryota"/>
</dbReference>
<dbReference type="HOGENOM" id="CLU_466220_0_0_1"/>
<feature type="transmembrane region" description="Helical" evidence="1">
    <location>
        <begin position="367"/>
        <end position="392"/>
    </location>
</feature>
<feature type="domain" description="RmlD-like substrate binding" evidence="2">
    <location>
        <begin position="11"/>
        <end position="180"/>
    </location>
</feature>
<dbReference type="RefSeq" id="XP_003044390.1">
    <property type="nucleotide sequence ID" value="XM_003044344.1"/>
</dbReference>
<proteinExistence type="predicted"/>
<feature type="transmembrane region" description="Helical" evidence="1">
    <location>
        <begin position="413"/>
        <end position="434"/>
    </location>
</feature>
<protein>
    <recommendedName>
        <fullName evidence="2">RmlD-like substrate binding domain-containing protein</fullName>
    </recommendedName>
</protein>
<dbReference type="Gene3D" id="3.40.50.720">
    <property type="entry name" value="NAD(P)-binding Rossmann-like Domain"/>
    <property type="match status" value="1"/>
</dbReference>
<dbReference type="OrthoDB" id="16464at2759"/>
<evidence type="ECO:0000259" key="2">
    <source>
        <dbReference type="Pfam" id="PF04321"/>
    </source>
</evidence>
<dbReference type="InterPro" id="IPR036291">
    <property type="entry name" value="NAD(P)-bd_dom_sf"/>
</dbReference>
<evidence type="ECO:0000256" key="1">
    <source>
        <dbReference type="SAM" id="Phobius"/>
    </source>
</evidence>
<dbReference type="PANTHER" id="PTHR10491:SF4">
    <property type="entry name" value="METHIONINE ADENOSYLTRANSFERASE 2 SUBUNIT BETA"/>
    <property type="match status" value="1"/>
</dbReference>
<dbReference type="InParanoid" id="C7ZAZ3"/>
<sequence length="585" mass="64868">MSTSNGTSANRFLIWGGKGWVAGHLKELLEKQGKEVSSTTVRMEDVAGVAKVLDEIKPTHVLNAAGCTGRPNVDWCEDNKEQTVRSNVIGTLTLADQCAQRGIHCTIFATGCIYQYDEKHPMGGAGFKEEDAPNFVGSFYSMTKGHVEPILASYNNVLILRLRMPVSDDLHPRNFVTKISKYDRVVDIPNSNTILHDLLPGSILLAEHNNTGVFNFTNPGAISHNEVLALFKEIVRPNYTWKNFSLEEQSKVIKAGRSNCKLDTDKLVSKLKEYNYEVPEPDKPEPEPVKKSKTLKAVAWTLINVLATVLIVFTNKAIFSDKSLKHVQLSFATFHFTITWLALYVLSRERFGFFTPQKASFGHTAPLSIAMALNVVFPNLSLAYSSVAFYQIARILMTPSVAAMDYVMYKVTLPLKACLTLIPACIGVGMVSYYDSRPTSNTTIKTTSQLGVMFAFLGVFFSSLYTVWISAFRRRLNMTSMQLLFNQAPISAFMLLYVIPFVDTFPVWGDVSLNRWVLILMSGFFAVLINVSQFFIVAEMGPVTSTVVAHSKTCIIVALGWMSSGRTVADKCVIGLIMALVGIFA</sequence>